<sequence>MKRLILTLIAAAAVQPAAAQIAFRPVVEQALDDVILPSYASLAEAASAETGAMTTLCTEPSAETLDAARAGFADLVTAFGRVELYRIGPAREDNRFERLFFWPDRRSRGLHQVQGIVADEDETATDPATLYDKSVAVQGLLALDFVLAGDGSESITEPGSFRCRYGASIAQVIQRNAEEMLDDWQGPDGYATLMRAADGNIYRTHGEVAQDLIKAAAEELQIVGDFKLGNVLGDSAKDARPRLAPFWRSGLALSSIVANIDGVTALGGVLAGALPEAEAEMGGALGFELGRARAVIAPLADDPRPFEDLVADPDAYRRLEYARSPIGGAFRVLDQRMPGALGLTLGFNSLDGD</sequence>
<feature type="signal peptide" evidence="3">
    <location>
        <begin position="1"/>
        <end position="19"/>
    </location>
</feature>
<dbReference type="OrthoDB" id="5729110at2"/>
<dbReference type="Gene3D" id="1.20.1420.20">
    <property type="entry name" value="M75 peptidase, HXXE motif"/>
    <property type="match status" value="1"/>
</dbReference>
<dbReference type="AlphaFoldDB" id="A0A8B2NYK8"/>
<comment type="caution">
    <text evidence="5">The sequence shown here is derived from an EMBL/GenBank/DDBJ whole genome shotgun (WGS) entry which is preliminary data.</text>
</comment>
<dbReference type="GO" id="GO:0030313">
    <property type="term" value="C:cell envelope"/>
    <property type="evidence" value="ECO:0007669"/>
    <property type="project" value="UniProtKB-SubCell"/>
</dbReference>
<keyword evidence="6" id="KW-1185">Reference proteome</keyword>
<evidence type="ECO:0000313" key="5">
    <source>
        <dbReference type="EMBL" id="RAI03921.1"/>
    </source>
</evidence>
<dbReference type="Proteomes" id="UP000249590">
    <property type="component" value="Unassembled WGS sequence"/>
</dbReference>
<dbReference type="EMBL" id="QHHQ01000001">
    <property type="protein sequence ID" value="RAI03921.1"/>
    <property type="molecule type" value="Genomic_DNA"/>
</dbReference>
<evidence type="ECO:0000313" key="6">
    <source>
        <dbReference type="Proteomes" id="UP000249590"/>
    </source>
</evidence>
<evidence type="ECO:0000256" key="3">
    <source>
        <dbReference type="SAM" id="SignalP"/>
    </source>
</evidence>
<dbReference type="InterPro" id="IPR034984">
    <property type="entry name" value="Imelysin-like_IPPA"/>
</dbReference>
<keyword evidence="2 3" id="KW-0732">Signal</keyword>
<protein>
    <submittedName>
        <fullName evidence="5">Peptidase M75, Imelysin</fullName>
    </submittedName>
</protein>
<dbReference type="CDD" id="cd14659">
    <property type="entry name" value="Imelysin-like_IPPA"/>
    <property type="match status" value="1"/>
</dbReference>
<proteinExistence type="predicted"/>
<reference evidence="5 6" key="1">
    <citation type="submission" date="2018-05" db="EMBL/GenBank/DDBJ databases">
        <title>Acuticoccus sediminis sp. nov., isolated from deep-sea sediment of Indian Ocean.</title>
        <authorList>
            <person name="Liu X."/>
            <person name="Lai Q."/>
            <person name="Du Y."/>
            <person name="Sun F."/>
            <person name="Zhang X."/>
            <person name="Wang S."/>
            <person name="Shao Z."/>
        </authorList>
    </citation>
    <scope>NUCLEOTIDE SEQUENCE [LARGE SCALE GENOMIC DNA]</scope>
    <source>
        <strain evidence="5 6">PTG4-2</strain>
    </source>
</reference>
<gene>
    <name evidence="5" type="ORF">DLJ53_05480</name>
</gene>
<dbReference type="InterPro" id="IPR018976">
    <property type="entry name" value="Imelysin-like"/>
</dbReference>
<evidence type="ECO:0000256" key="1">
    <source>
        <dbReference type="ARBA" id="ARBA00004196"/>
    </source>
</evidence>
<comment type="subcellular location">
    <subcellularLocation>
        <location evidence="1">Cell envelope</location>
    </subcellularLocation>
</comment>
<feature type="chain" id="PRO_5032876245" evidence="3">
    <location>
        <begin position="20"/>
        <end position="353"/>
    </location>
</feature>
<dbReference type="InterPro" id="IPR038352">
    <property type="entry name" value="Imelysin_sf"/>
</dbReference>
<organism evidence="5 6">
    <name type="scientific">Acuticoccus sediminis</name>
    <dbReference type="NCBI Taxonomy" id="2184697"/>
    <lineage>
        <taxon>Bacteria</taxon>
        <taxon>Pseudomonadati</taxon>
        <taxon>Pseudomonadota</taxon>
        <taxon>Alphaproteobacteria</taxon>
        <taxon>Hyphomicrobiales</taxon>
        <taxon>Amorphaceae</taxon>
        <taxon>Acuticoccus</taxon>
    </lineage>
</organism>
<dbReference type="Pfam" id="PF09375">
    <property type="entry name" value="Peptidase_M75"/>
    <property type="match status" value="1"/>
</dbReference>
<accession>A0A8B2NYK8</accession>
<evidence type="ECO:0000256" key="2">
    <source>
        <dbReference type="ARBA" id="ARBA00022729"/>
    </source>
</evidence>
<feature type="domain" description="Imelysin-like" evidence="4">
    <location>
        <begin position="35"/>
        <end position="321"/>
    </location>
</feature>
<evidence type="ECO:0000259" key="4">
    <source>
        <dbReference type="Pfam" id="PF09375"/>
    </source>
</evidence>
<dbReference type="RefSeq" id="WP_111342997.1">
    <property type="nucleotide sequence ID" value="NZ_QHHQ01000001.1"/>
</dbReference>
<name>A0A8B2NYK8_9HYPH</name>